<sequence length="33" mass="3968">MFKIKASNNTLKKSIHEKKIKCFLRLLVETFEE</sequence>
<organism evidence="1">
    <name type="scientific">Arundo donax</name>
    <name type="common">Giant reed</name>
    <name type="synonym">Donax arundinaceus</name>
    <dbReference type="NCBI Taxonomy" id="35708"/>
    <lineage>
        <taxon>Eukaryota</taxon>
        <taxon>Viridiplantae</taxon>
        <taxon>Streptophyta</taxon>
        <taxon>Embryophyta</taxon>
        <taxon>Tracheophyta</taxon>
        <taxon>Spermatophyta</taxon>
        <taxon>Magnoliopsida</taxon>
        <taxon>Liliopsida</taxon>
        <taxon>Poales</taxon>
        <taxon>Poaceae</taxon>
        <taxon>PACMAD clade</taxon>
        <taxon>Arundinoideae</taxon>
        <taxon>Arundineae</taxon>
        <taxon>Arundo</taxon>
    </lineage>
</organism>
<accession>A0A0A9EUZ1</accession>
<reference evidence="1" key="2">
    <citation type="journal article" date="2015" name="Data Brief">
        <title>Shoot transcriptome of the giant reed, Arundo donax.</title>
        <authorList>
            <person name="Barrero R.A."/>
            <person name="Guerrero F.D."/>
            <person name="Moolhuijzen P."/>
            <person name="Goolsby J.A."/>
            <person name="Tidwell J."/>
            <person name="Bellgard S.E."/>
            <person name="Bellgard M.I."/>
        </authorList>
    </citation>
    <scope>NUCLEOTIDE SEQUENCE</scope>
    <source>
        <tissue evidence="1">Shoot tissue taken approximately 20 cm above the soil surface</tissue>
    </source>
</reference>
<dbReference type="AlphaFoldDB" id="A0A0A9EUZ1"/>
<protein>
    <submittedName>
        <fullName evidence="1">Uncharacterized protein</fullName>
    </submittedName>
</protein>
<proteinExistence type="predicted"/>
<name>A0A0A9EUZ1_ARUDO</name>
<dbReference type="EMBL" id="GBRH01196225">
    <property type="protein sequence ID" value="JAE01671.1"/>
    <property type="molecule type" value="Transcribed_RNA"/>
</dbReference>
<reference evidence="1" key="1">
    <citation type="submission" date="2014-09" db="EMBL/GenBank/DDBJ databases">
        <authorList>
            <person name="Magalhaes I.L.F."/>
            <person name="Oliveira U."/>
            <person name="Santos F.R."/>
            <person name="Vidigal T.H.D.A."/>
            <person name="Brescovit A.D."/>
            <person name="Santos A.J."/>
        </authorList>
    </citation>
    <scope>NUCLEOTIDE SEQUENCE</scope>
    <source>
        <tissue evidence="1">Shoot tissue taken approximately 20 cm above the soil surface</tissue>
    </source>
</reference>
<evidence type="ECO:0000313" key="1">
    <source>
        <dbReference type="EMBL" id="JAE01671.1"/>
    </source>
</evidence>